<dbReference type="SUPFAM" id="SSF69705">
    <property type="entry name" value="Transcription factor NusA, N-terminal domain"/>
    <property type="match status" value="1"/>
</dbReference>
<evidence type="ECO:0000313" key="9">
    <source>
        <dbReference type="EMBL" id="OGZ32020.1"/>
    </source>
</evidence>
<organism evidence="9 10">
    <name type="scientific">Candidatus Niyogibacteria bacterium RIFCSPLOWO2_12_FULL_41_13</name>
    <dbReference type="NCBI Taxonomy" id="1801726"/>
    <lineage>
        <taxon>Bacteria</taxon>
        <taxon>Candidatus Niyogiibacteriota</taxon>
    </lineage>
</organism>
<dbReference type="CDD" id="cd04455">
    <property type="entry name" value="S1_NusA"/>
    <property type="match status" value="1"/>
</dbReference>
<dbReference type="FunFam" id="3.30.300.20:FF:000002">
    <property type="entry name" value="Transcription termination/antitermination protein NusA"/>
    <property type="match status" value="1"/>
</dbReference>
<comment type="subcellular location">
    <subcellularLocation>
        <location evidence="7">Cytoplasm</location>
    </subcellularLocation>
</comment>
<dbReference type="Pfam" id="PF26594">
    <property type="entry name" value="KH_NusA_2nd"/>
    <property type="match status" value="1"/>
</dbReference>
<comment type="caution">
    <text evidence="9">The sequence shown here is derived from an EMBL/GenBank/DDBJ whole genome shotgun (WGS) entry which is preliminary data.</text>
</comment>
<dbReference type="InterPro" id="IPR009019">
    <property type="entry name" value="KH_sf_prok-type"/>
</dbReference>
<evidence type="ECO:0000256" key="7">
    <source>
        <dbReference type="HAMAP-Rule" id="MF_00945"/>
    </source>
</evidence>
<comment type="subunit">
    <text evidence="7">Monomer. Binds directly to the core enzyme of the DNA-dependent RNA polymerase and to nascent RNA.</text>
</comment>
<protein>
    <recommendedName>
        <fullName evidence="7">Transcription termination/antitermination protein NusA</fullName>
    </recommendedName>
</protein>
<comment type="similarity">
    <text evidence="7">Belongs to the NusA family.</text>
</comment>
<evidence type="ECO:0000256" key="6">
    <source>
        <dbReference type="ARBA" id="ARBA00023163"/>
    </source>
</evidence>
<reference evidence="9 10" key="1">
    <citation type="journal article" date="2016" name="Nat. Commun.">
        <title>Thousands of microbial genomes shed light on interconnected biogeochemical processes in an aquifer system.</title>
        <authorList>
            <person name="Anantharaman K."/>
            <person name="Brown C.T."/>
            <person name="Hug L.A."/>
            <person name="Sharon I."/>
            <person name="Castelle C.J."/>
            <person name="Probst A.J."/>
            <person name="Thomas B.C."/>
            <person name="Singh A."/>
            <person name="Wilkins M.J."/>
            <person name="Karaoz U."/>
            <person name="Brodie E.L."/>
            <person name="Williams K.H."/>
            <person name="Hubbard S.S."/>
            <person name="Banfield J.F."/>
        </authorList>
    </citation>
    <scope>NUCLEOTIDE SEQUENCE [LARGE SCALE GENOMIC DNA]</scope>
</reference>
<dbReference type="SMART" id="SM00316">
    <property type="entry name" value="S1"/>
    <property type="match status" value="1"/>
</dbReference>
<evidence type="ECO:0000256" key="2">
    <source>
        <dbReference type="ARBA" id="ARBA00022490"/>
    </source>
</evidence>
<dbReference type="SMART" id="SM00322">
    <property type="entry name" value="KH"/>
    <property type="match status" value="2"/>
</dbReference>
<dbReference type="InterPro" id="IPR004087">
    <property type="entry name" value="KH_dom"/>
</dbReference>
<dbReference type="Pfam" id="PF00575">
    <property type="entry name" value="S1"/>
    <property type="match status" value="1"/>
</dbReference>
<evidence type="ECO:0000259" key="8">
    <source>
        <dbReference type="PROSITE" id="PS50126"/>
    </source>
</evidence>
<dbReference type="EMBL" id="MHMS01000016">
    <property type="protein sequence ID" value="OGZ32020.1"/>
    <property type="molecule type" value="Genomic_DNA"/>
</dbReference>
<dbReference type="AlphaFoldDB" id="A0A1G2F309"/>
<evidence type="ECO:0000256" key="3">
    <source>
        <dbReference type="ARBA" id="ARBA00022814"/>
    </source>
</evidence>
<comment type="function">
    <text evidence="7">Participates in both transcription termination and antitermination.</text>
</comment>
<dbReference type="STRING" id="1801726.A3H02_02860"/>
<gene>
    <name evidence="7" type="primary">nusA</name>
    <name evidence="9" type="ORF">A3H02_02860</name>
</gene>
<dbReference type="InterPro" id="IPR010213">
    <property type="entry name" value="TF_NusA"/>
</dbReference>
<dbReference type="CDD" id="cd02134">
    <property type="entry name" value="KH-II_NusA_rpt1"/>
    <property type="match status" value="1"/>
</dbReference>
<keyword evidence="4 7" id="KW-0694">RNA-binding</keyword>
<dbReference type="InterPro" id="IPR012340">
    <property type="entry name" value="NA-bd_OB-fold"/>
</dbReference>
<dbReference type="InterPro" id="IPR015946">
    <property type="entry name" value="KH_dom-like_a/b"/>
</dbReference>
<keyword evidence="1 7" id="KW-0806">Transcription termination</keyword>
<dbReference type="GO" id="GO:0005829">
    <property type="term" value="C:cytosol"/>
    <property type="evidence" value="ECO:0007669"/>
    <property type="project" value="TreeGrafter"/>
</dbReference>
<dbReference type="GO" id="GO:0006353">
    <property type="term" value="P:DNA-templated transcription termination"/>
    <property type="evidence" value="ECO:0007669"/>
    <property type="project" value="UniProtKB-UniRule"/>
</dbReference>
<dbReference type="Proteomes" id="UP000176787">
    <property type="component" value="Unassembled WGS sequence"/>
</dbReference>
<evidence type="ECO:0000256" key="1">
    <source>
        <dbReference type="ARBA" id="ARBA00022472"/>
    </source>
</evidence>
<name>A0A1G2F309_9BACT</name>
<dbReference type="Gene3D" id="2.40.50.140">
    <property type="entry name" value="Nucleic acid-binding proteins"/>
    <property type="match status" value="1"/>
</dbReference>
<keyword evidence="6 7" id="KW-0804">Transcription</keyword>
<dbReference type="InterPro" id="IPR025249">
    <property type="entry name" value="TF_NusA_KH_1st"/>
</dbReference>
<dbReference type="FunFam" id="3.30.300.20:FF:000005">
    <property type="entry name" value="Transcription termination/antitermination protein NusA"/>
    <property type="match status" value="1"/>
</dbReference>
<dbReference type="Gene3D" id="3.30.300.20">
    <property type="match status" value="2"/>
</dbReference>
<dbReference type="GO" id="GO:0003723">
    <property type="term" value="F:RNA binding"/>
    <property type="evidence" value="ECO:0007669"/>
    <property type="project" value="UniProtKB-UniRule"/>
</dbReference>
<dbReference type="PROSITE" id="PS50126">
    <property type="entry name" value="S1"/>
    <property type="match status" value="1"/>
</dbReference>
<dbReference type="GO" id="GO:0031564">
    <property type="term" value="P:transcription antitermination"/>
    <property type="evidence" value="ECO:0007669"/>
    <property type="project" value="UniProtKB-UniRule"/>
</dbReference>
<dbReference type="CDD" id="cd22529">
    <property type="entry name" value="KH-II_NusA_rpt2"/>
    <property type="match status" value="1"/>
</dbReference>
<evidence type="ECO:0000313" key="10">
    <source>
        <dbReference type="Proteomes" id="UP000176787"/>
    </source>
</evidence>
<evidence type="ECO:0000256" key="5">
    <source>
        <dbReference type="ARBA" id="ARBA00023015"/>
    </source>
</evidence>
<dbReference type="Gene3D" id="3.30.1480.10">
    <property type="entry name" value="NusA, N-terminal domain"/>
    <property type="match status" value="1"/>
</dbReference>
<dbReference type="NCBIfam" id="TIGR01953">
    <property type="entry name" value="NusA"/>
    <property type="match status" value="1"/>
</dbReference>
<feature type="domain" description="S1 motif" evidence="8">
    <location>
        <begin position="176"/>
        <end position="240"/>
    </location>
</feature>
<sequence length="408" mass="45032">MVVLDVKNFQIALEQLELEKGIPRAKLIEGIEAALAAAYKKEYGTKGQIVGAKFDSKTGKTEFWQVKTVVDKSMILSEEELEQLKKTKEESGEKTEMEIVPAEEKKAVFNLERHIWLKEAKKIKKDAKPGDELTFPLEEKQEFGRIAAQTAKQVIAQKIRETEKELVFEEFSKKEGEIVSGAVQRISEGNVFVDLGRVIAVMPRNEQISGEHYRIGERIKAMVLLTEKNIKDINVYLTRTHPKFLIKLFEIEVPEIAGGAVEIKEIARDPGSRTKIAVASKIKGVDPVGSLVGQRGVRVNAVINELGGEKIDIIPWSEDPAQFVANALSPAKIIGVEIEENKKEAKVIAPEDQLSLAIGRGGQNVYLAAKLTGYKIDIRSRTGKLVAEATEGGVKGEGIAAKNEAKPE</sequence>
<dbReference type="InterPro" id="IPR036555">
    <property type="entry name" value="NusA_N_sf"/>
</dbReference>
<dbReference type="Pfam" id="PF13184">
    <property type="entry name" value="KH_NusA_1st"/>
    <property type="match status" value="1"/>
</dbReference>
<dbReference type="InterPro" id="IPR030842">
    <property type="entry name" value="TF_NusA_bacterial"/>
</dbReference>
<accession>A0A1G2F309</accession>
<dbReference type="InterPro" id="IPR013735">
    <property type="entry name" value="TF_NusA_N"/>
</dbReference>
<dbReference type="GO" id="GO:0003700">
    <property type="term" value="F:DNA-binding transcription factor activity"/>
    <property type="evidence" value="ECO:0007669"/>
    <property type="project" value="InterPro"/>
</dbReference>
<dbReference type="InterPro" id="IPR058582">
    <property type="entry name" value="KH_NusA_2nd"/>
</dbReference>
<dbReference type="PROSITE" id="PS50084">
    <property type="entry name" value="KH_TYPE_1"/>
    <property type="match status" value="1"/>
</dbReference>
<evidence type="ECO:0000256" key="4">
    <source>
        <dbReference type="ARBA" id="ARBA00022884"/>
    </source>
</evidence>
<keyword evidence="2 7" id="KW-0963">Cytoplasm</keyword>
<dbReference type="Pfam" id="PF08529">
    <property type="entry name" value="NusA_N"/>
    <property type="match status" value="1"/>
</dbReference>
<keyword evidence="5 7" id="KW-0805">Transcription regulation</keyword>
<dbReference type="PANTHER" id="PTHR22648:SF0">
    <property type="entry name" value="TRANSCRIPTION TERMINATION_ANTITERMINATION PROTEIN NUSA"/>
    <property type="match status" value="1"/>
</dbReference>
<dbReference type="HAMAP" id="MF_00945_B">
    <property type="entry name" value="NusA_B"/>
    <property type="match status" value="1"/>
</dbReference>
<dbReference type="InterPro" id="IPR003029">
    <property type="entry name" value="S1_domain"/>
</dbReference>
<keyword evidence="3 7" id="KW-0889">Transcription antitermination</keyword>
<dbReference type="SUPFAM" id="SSF54814">
    <property type="entry name" value="Prokaryotic type KH domain (KH-domain type II)"/>
    <property type="match status" value="2"/>
</dbReference>
<dbReference type="PANTHER" id="PTHR22648">
    <property type="entry name" value="TRANSCRIPTION TERMINATION FACTOR NUSA"/>
    <property type="match status" value="1"/>
</dbReference>
<dbReference type="SUPFAM" id="SSF50249">
    <property type="entry name" value="Nucleic acid-binding proteins"/>
    <property type="match status" value="1"/>
</dbReference>
<proteinExistence type="inferred from homology"/>